<protein>
    <submittedName>
        <fullName evidence="3">Acyltransferase</fullName>
    </submittedName>
</protein>
<comment type="caution">
    <text evidence="3">The sequence shown here is derived from an EMBL/GenBank/DDBJ whole genome shotgun (WGS) entry which is preliminary data.</text>
</comment>
<sequence length="371" mass="41818">MKAYPQNLPSLTRLRFFAALWVVFYHWREPWSVDFDAASLLLAMGRFGVDLFFILSGFVLTHVYIAAREQGRFQFGRFIIARFARIYPLHIATIALLGVIGFGAVQLGVPFEPDRFPLQDLPAHLLMIHAWGFAPNFGWNGPSWSISAEWFAYLAFPAYMMAAIALRHRPLALLAIATALFFALDLVHARLFGETLPMATERFGVLRIIPEFLIGVALYRLGQVYCLPRRAAQIAFGATLAAYLLFAHLAVDDRLLALMGAPLIFLLAETDRHSAKREHNGLFVYLGDVSYAIYMIHVPFFMVAFNFLQDVAGVIDESMSSGLFLLLLVLMIGASCLTYEMLEKPSRSGIRKMGDRLLQSLQNTRVKETDR</sequence>
<evidence type="ECO:0000313" key="3">
    <source>
        <dbReference type="EMBL" id="GLK53465.1"/>
    </source>
</evidence>
<dbReference type="EMBL" id="BSFE01000011">
    <property type="protein sequence ID" value="GLK53465.1"/>
    <property type="molecule type" value="Genomic_DNA"/>
</dbReference>
<feature type="transmembrane region" description="Helical" evidence="1">
    <location>
        <begin position="255"/>
        <end position="270"/>
    </location>
</feature>
<feature type="transmembrane region" description="Helical" evidence="1">
    <location>
        <begin position="282"/>
        <end position="302"/>
    </location>
</feature>
<dbReference type="InterPro" id="IPR050879">
    <property type="entry name" value="Acyltransferase_3"/>
</dbReference>
<feature type="transmembrane region" description="Helical" evidence="1">
    <location>
        <begin position="87"/>
        <end position="109"/>
    </location>
</feature>
<dbReference type="PANTHER" id="PTHR23028:SF131">
    <property type="entry name" value="BLR2367 PROTEIN"/>
    <property type="match status" value="1"/>
</dbReference>
<dbReference type="PANTHER" id="PTHR23028">
    <property type="entry name" value="ACETYLTRANSFERASE"/>
    <property type="match status" value="1"/>
</dbReference>
<feature type="transmembrane region" description="Helical" evidence="1">
    <location>
        <begin position="171"/>
        <end position="191"/>
    </location>
</feature>
<dbReference type="GO" id="GO:0016747">
    <property type="term" value="F:acyltransferase activity, transferring groups other than amino-acyl groups"/>
    <property type="evidence" value="ECO:0007669"/>
    <property type="project" value="InterPro"/>
</dbReference>
<evidence type="ECO:0000259" key="2">
    <source>
        <dbReference type="Pfam" id="PF01757"/>
    </source>
</evidence>
<dbReference type="RefSeq" id="WP_271187817.1">
    <property type="nucleotide sequence ID" value="NZ_BSFE01000011.1"/>
</dbReference>
<evidence type="ECO:0000313" key="4">
    <source>
        <dbReference type="Proteomes" id="UP001143486"/>
    </source>
</evidence>
<keyword evidence="1" id="KW-0812">Transmembrane</keyword>
<keyword evidence="3" id="KW-0012">Acyltransferase</keyword>
<dbReference type="Proteomes" id="UP001143486">
    <property type="component" value="Unassembled WGS sequence"/>
</dbReference>
<feature type="transmembrane region" description="Helical" evidence="1">
    <location>
        <begin position="231"/>
        <end position="249"/>
    </location>
</feature>
<dbReference type="GO" id="GO:0000271">
    <property type="term" value="P:polysaccharide biosynthetic process"/>
    <property type="evidence" value="ECO:0007669"/>
    <property type="project" value="TreeGrafter"/>
</dbReference>
<keyword evidence="4" id="KW-1185">Reference proteome</keyword>
<keyword evidence="3" id="KW-0808">Transferase</keyword>
<dbReference type="GO" id="GO:0016020">
    <property type="term" value="C:membrane"/>
    <property type="evidence" value="ECO:0007669"/>
    <property type="project" value="TreeGrafter"/>
</dbReference>
<evidence type="ECO:0000256" key="1">
    <source>
        <dbReference type="SAM" id="Phobius"/>
    </source>
</evidence>
<feature type="transmembrane region" description="Helical" evidence="1">
    <location>
        <begin position="12"/>
        <end position="27"/>
    </location>
</feature>
<gene>
    <name evidence="3" type="ORF">GCM10017621_29730</name>
</gene>
<feature type="domain" description="Acyltransferase 3" evidence="2">
    <location>
        <begin position="10"/>
        <end position="339"/>
    </location>
</feature>
<dbReference type="Pfam" id="PF01757">
    <property type="entry name" value="Acyl_transf_3"/>
    <property type="match status" value="1"/>
</dbReference>
<dbReference type="AlphaFoldDB" id="A0A9W6IQF8"/>
<reference evidence="3" key="1">
    <citation type="journal article" date="2014" name="Int. J. Syst. Evol. Microbiol.">
        <title>Complete genome sequence of Corynebacterium casei LMG S-19264T (=DSM 44701T), isolated from a smear-ripened cheese.</title>
        <authorList>
            <consortium name="US DOE Joint Genome Institute (JGI-PGF)"/>
            <person name="Walter F."/>
            <person name="Albersmeier A."/>
            <person name="Kalinowski J."/>
            <person name="Ruckert C."/>
        </authorList>
    </citation>
    <scope>NUCLEOTIDE SEQUENCE</scope>
    <source>
        <strain evidence="3">VKM B-1513</strain>
    </source>
</reference>
<feature type="transmembrane region" description="Helical" evidence="1">
    <location>
        <begin position="150"/>
        <end position="166"/>
    </location>
</feature>
<reference evidence="3" key="2">
    <citation type="submission" date="2023-01" db="EMBL/GenBank/DDBJ databases">
        <authorList>
            <person name="Sun Q."/>
            <person name="Evtushenko L."/>
        </authorList>
    </citation>
    <scope>NUCLEOTIDE SEQUENCE</scope>
    <source>
        <strain evidence="3">VKM B-1513</strain>
    </source>
</reference>
<feature type="transmembrane region" description="Helical" evidence="1">
    <location>
        <begin position="203"/>
        <end position="219"/>
    </location>
</feature>
<organism evidence="3 4">
    <name type="scientific">Maricaulis virginensis</name>
    <dbReference type="NCBI Taxonomy" id="144022"/>
    <lineage>
        <taxon>Bacteria</taxon>
        <taxon>Pseudomonadati</taxon>
        <taxon>Pseudomonadota</taxon>
        <taxon>Alphaproteobacteria</taxon>
        <taxon>Maricaulales</taxon>
        <taxon>Maricaulaceae</taxon>
        <taxon>Maricaulis</taxon>
    </lineage>
</organism>
<feature type="transmembrane region" description="Helical" evidence="1">
    <location>
        <begin position="47"/>
        <end position="67"/>
    </location>
</feature>
<feature type="transmembrane region" description="Helical" evidence="1">
    <location>
        <begin position="322"/>
        <end position="342"/>
    </location>
</feature>
<name>A0A9W6IQF8_9PROT</name>
<accession>A0A9W6IQF8</accession>
<dbReference type="InterPro" id="IPR002656">
    <property type="entry name" value="Acyl_transf_3_dom"/>
</dbReference>
<keyword evidence="1" id="KW-0472">Membrane</keyword>
<keyword evidence="1" id="KW-1133">Transmembrane helix</keyword>
<proteinExistence type="predicted"/>